<dbReference type="SUPFAM" id="SSF52058">
    <property type="entry name" value="L domain-like"/>
    <property type="match status" value="1"/>
</dbReference>
<dbReference type="PANTHER" id="PTHR48053">
    <property type="entry name" value="LEUCINE RICH REPEAT FAMILY PROTEIN, EXPRESSED"/>
    <property type="match status" value="1"/>
</dbReference>
<evidence type="ECO:0008006" key="6">
    <source>
        <dbReference type="Google" id="ProtNLM"/>
    </source>
</evidence>
<dbReference type="PANTHER" id="PTHR48053:SF71">
    <property type="entry name" value="LEUCINE RICH REPEAT FAMILY PROTEIN, EXPRESSED"/>
    <property type="match status" value="1"/>
</dbReference>
<evidence type="ECO:0000313" key="4">
    <source>
        <dbReference type="EMBL" id="KAG0322800.1"/>
    </source>
</evidence>
<evidence type="ECO:0000256" key="1">
    <source>
        <dbReference type="ARBA" id="ARBA00004167"/>
    </source>
</evidence>
<accession>A0A9P6RLD9</accession>
<comment type="subcellular location">
    <subcellularLocation>
        <location evidence="1">Membrane</location>
        <topology evidence="1">Single-pass membrane protein</topology>
    </subcellularLocation>
</comment>
<keyword evidence="3" id="KW-0677">Repeat</keyword>
<dbReference type="FunFam" id="3.80.10.10:FF:000383">
    <property type="entry name" value="Leucine-rich repeat receptor protein kinase EMS1"/>
    <property type="match status" value="2"/>
</dbReference>
<dbReference type="Proteomes" id="UP000823405">
    <property type="component" value="Unassembled WGS sequence"/>
</dbReference>
<sequence>MTVTLIVEGMEGMEDMGTALVERTIDTNQMKIIAKTDNIQTRVILTMRKTMVTTMKTMEILVYTSLSSLVLGAMSKMTGYNGLTGPVPEELSELVNLLILDLSNNDLTGTIPKSYSKLSRLRRFVLKNNYMNGPLSKEIMNLKQLTELSIANNDFGGLLPEGLFTSLTKLRVININQNGFTGDIAGEIGALSGLLRFSARANEFKGRIPKELGSCKQLQYLVLAHNEFTGPLPVELQNLTRIEYMVINYNQFDGQFPIATAPTQMGVCLVQPNEFSACPPNSSVETSTTLAYRCNLDCRDRVIHPEKYDEFSGAAGPLSLQWSILVVSLVTISTTLQLM</sequence>
<dbReference type="GO" id="GO:0016020">
    <property type="term" value="C:membrane"/>
    <property type="evidence" value="ECO:0007669"/>
    <property type="project" value="UniProtKB-SubCell"/>
</dbReference>
<name>A0A9P6RLD9_9FUNG</name>
<comment type="caution">
    <text evidence="4">The sequence shown here is derived from an EMBL/GenBank/DDBJ whole genome shotgun (WGS) entry which is preliminary data.</text>
</comment>
<organism evidence="4 5">
    <name type="scientific">Linnemannia gamsii</name>
    <dbReference type="NCBI Taxonomy" id="64522"/>
    <lineage>
        <taxon>Eukaryota</taxon>
        <taxon>Fungi</taxon>
        <taxon>Fungi incertae sedis</taxon>
        <taxon>Mucoromycota</taxon>
        <taxon>Mortierellomycotina</taxon>
        <taxon>Mortierellomycetes</taxon>
        <taxon>Mortierellales</taxon>
        <taxon>Mortierellaceae</taxon>
        <taxon>Linnemannia</taxon>
    </lineage>
</organism>
<evidence type="ECO:0000256" key="3">
    <source>
        <dbReference type="ARBA" id="ARBA00022737"/>
    </source>
</evidence>
<keyword evidence="2" id="KW-0732">Signal</keyword>
<protein>
    <recommendedName>
        <fullName evidence="6">L domain-like protein</fullName>
    </recommendedName>
</protein>
<dbReference type="InterPro" id="IPR051716">
    <property type="entry name" value="Plant_RL_S/T_kinase"/>
</dbReference>
<dbReference type="Gene3D" id="3.80.10.10">
    <property type="entry name" value="Ribonuclease Inhibitor"/>
    <property type="match status" value="1"/>
</dbReference>
<keyword evidence="5" id="KW-1185">Reference proteome</keyword>
<dbReference type="OrthoDB" id="676979at2759"/>
<dbReference type="EMBL" id="JAAAIN010000019">
    <property type="protein sequence ID" value="KAG0322800.1"/>
    <property type="molecule type" value="Genomic_DNA"/>
</dbReference>
<reference evidence="4" key="1">
    <citation type="journal article" date="2020" name="Fungal Divers.">
        <title>Resolving the Mortierellaceae phylogeny through synthesis of multi-gene phylogenetics and phylogenomics.</title>
        <authorList>
            <person name="Vandepol N."/>
            <person name="Liber J."/>
            <person name="Desiro A."/>
            <person name="Na H."/>
            <person name="Kennedy M."/>
            <person name="Barry K."/>
            <person name="Grigoriev I.V."/>
            <person name="Miller A.N."/>
            <person name="O'Donnell K."/>
            <person name="Stajich J.E."/>
            <person name="Bonito G."/>
        </authorList>
    </citation>
    <scope>NUCLEOTIDE SEQUENCE</scope>
    <source>
        <strain evidence="4">NVP60</strain>
    </source>
</reference>
<dbReference type="AlphaFoldDB" id="A0A9P6RLD9"/>
<dbReference type="InterPro" id="IPR032675">
    <property type="entry name" value="LRR_dom_sf"/>
</dbReference>
<proteinExistence type="predicted"/>
<dbReference type="Pfam" id="PF00560">
    <property type="entry name" value="LRR_1"/>
    <property type="match status" value="3"/>
</dbReference>
<evidence type="ECO:0000313" key="5">
    <source>
        <dbReference type="Proteomes" id="UP000823405"/>
    </source>
</evidence>
<gene>
    <name evidence="4" type="ORF">BGZ97_003739</name>
</gene>
<dbReference type="InterPro" id="IPR001611">
    <property type="entry name" value="Leu-rich_rpt"/>
</dbReference>
<evidence type="ECO:0000256" key="2">
    <source>
        <dbReference type="ARBA" id="ARBA00022729"/>
    </source>
</evidence>